<evidence type="ECO:0000256" key="1">
    <source>
        <dbReference type="ARBA" id="ARBA00022598"/>
    </source>
</evidence>
<gene>
    <name evidence="6" type="ORF">GCM10022402_00160</name>
</gene>
<dbReference type="InterPro" id="IPR048764">
    <property type="entry name" value="PylC_N"/>
</dbReference>
<dbReference type="RefSeq" id="WP_344966150.1">
    <property type="nucleotide sequence ID" value="NZ_BAABDD010000001.1"/>
</dbReference>
<evidence type="ECO:0000256" key="2">
    <source>
        <dbReference type="ARBA" id="ARBA00022741"/>
    </source>
</evidence>
<evidence type="ECO:0000259" key="5">
    <source>
        <dbReference type="PROSITE" id="PS50975"/>
    </source>
</evidence>
<dbReference type="EMBL" id="BAABDD010000001">
    <property type="protein sequence ID" value="GAA3723496.1"/>
    <property type="molecule type" value="Genomic_DNA"/>
</dbReference>
<evidence type="ECO:0000313" key="6">
    <source>
        <dbReference type="EMBL" id="GAA3723496.1"/>
    </source>
</evidence>
<keyword evidence="3 4" id="KW-0067">ATP-binding</keyword>
<dbReference type="Gene3D" id="3.30.1490.20">
    <property type="entry name" value="ATP-grasp fold, A domain"/>
    <property type="match status" value="1"/>
</dbReference>
<dbReference type="PANTHER" id="PTHR43055">
    <property type="entry name" value="FORMATE-DEPENDENT PHOSPHORIBOSYLGLYCINAMIDE FORMYLTRANSFERASE"/>
    <property type="match status" value="1"/>
</dbReference>
<dbReference type="Pfam" id="PF21360">
    <property type="entry name" value="PylC-like_N"/>
    <property type="match status" value="1"/>
</dbReference>
<dbReference type="PROSITE" id="PS50975">
    <property type="entry name" value="ATP_GRASP"/>
    <property type="match status" value="1"/>
</dbReference>
<comment type="caution">
    <text evidence="6">The sequence shown here is derived from an EMBL/GenBank/DDBJ whole genome shotgun (WGS) entry which is preliminary data.</text>
</comment>
<keyword evidence="1" id="KW-0436">Ligase</keyword>
<dbReference type="InterPro" id="IPR013815">
    <property type="entry name" value="ATP_grasp_subdomain_1"/>
</dbReference>
<name>A0ABP7ERM4_9ACTN</name>
<protein>
    <submittedName>
        <fullName evidence="6">ATP-grasp domain-containing protein</fullName>
    </submittedName>
</protein>
<proteinExistence type="predicted"/>
<dbReference type="Proteomes" id="UP001500908">
    <property type="component" value="Unassembled WGS sequence"/>
</dbReference>
<accession>A0ABP7ERM4</accession>
<feature type="domain" description="ATP-grasp" evidence="5">
    <location>
        <begin position="120"/>
        <end position="293"/>
    </location>
</feature>
<dbReference type="SUPFAM" id="SSF56059">
    <property type="entry name" value="Glutathione synthetase ATP-binding domain-like"/>
    <property type="match status" value="1"/>
</dbReference>
<keyword evidence="2 4" id="KW-0547">Nucleotide-binding</keyword>
<dbReference type="InterPro" id="IPR003806">
    <property type="entry name" value="ATP-grasp_PylC-type"/>
</dbReference>
<dbReference type="PANTHER" id="PTHR43055:SF1">
    <property type="entry name" value="FORMATE-DEPENDENT PHOSPHORIBOSYLGLYCINAMIDE FORMYLTRANSFERASE"/>
    <property type="match status" value="1"/>
</dbReference>
<keyword evidence="7" id="KW-1185">Reference proteome</keyword>
<sequence>MSAEQPFEPQTIVVTTAGSAPTAGTILRLRRNGYRVVATDIDATAPGLYLADRSYIVAPGDTDDFLADIRAICVKEEAQALVPLVDEELVAATELEDAGVVVLLPRREFVSLCLDKYVLMRRLEAMGLPVPRTRLATEWSGDVEFPLVVKPRRGRGSRGVSTCTSPTELRQLLKDSPYAADELICQTRVPGTEFTVSVVVWRDGVVQAVVPKEVILKRGVTQFAVTRRNERITRMCRQVQQRLRADGPFNVQLALDDAGEPYIFEINPRFSSTTALTSAAGVDEVAGLLDQELRGGSRLQDEWRTGLAMVRRCADEFLDEERFAAHGLLASHTTPTDNAGPVADVAE</sequence>
<dbReference type="Pfam" id="PF02655">
    <property type="entry name" value="ATP-grasp_3"/>
    <property type="match status" value="1"/>
</dbReference>
<dbReference type="Gene3D" id="3.40.50.20">
    <property type="match status" value="1"/>
</dbReference>
<dbReference type="Gene3D" id="3.30.470.20">
    <property type="entry name" value="ATP-grasp fold, B domain"/>
    <property type="match status" value="1"/>
</dbReference>
<dbReference type="InterPro" id="IPR011761">
    <property type="entry name" value="ATP-grasp"/>
</dbReference>
<reference evidence="7" key="1">
    <citation type="journal article" date="2019" name="Int. J. Syst. Evol. Microbiol.">
        <title>The Global Catalogue of Microorganisms (GCM) 10K type strain sequencing project: providing services to taxonomists for standard genome sequencing and annotation.</title>
        <authorList>
            <consortium name="The Broad Institute Genomics Platform"/>
            <consortium name="The Broad Institute Genome Sequencing Center for Infectious Disease"/>
            <person name="Wu L."/>
            <person name="Ma J."/>
        </authorList>
    </citation>
    <scope>NUCLEOTIDE SEQUENCE [LARGE SCALE GENOMIC DNA]</scope>
    <source>
        <strain evidence="7">JCM 17137</strain>
    </source>
</reference>
<evidence type="ECO:0000256" key="3">
    <source>
        <dbReference type="ARBA" id="ARBA00022840"/>
    </source>
</evidence>
<organism evidence="6 7">
    <name type="scientific">Salinactinospora qingdaonensis</name>
    <dbReference type="NCBI Taxonomy" id="702744"/>
    <lineage>
        <taxon>Bacteria</taxon>
        <taxon>Bacillati</taxon>
        <taxon>Actinomycetota</taxon>
        <taxon>Actinomycetes</taxon>
        <taxon>Streptosporangiales</taxon>
        <taxon>Nocardiopsidaceae</taxon>
        <taxon>Salinactinospora</taxon>
    </lineage>
</organism>
<evidence type="ECO:0000256" key="4">
    <source>
        <dbReference type="PROSITE-ProRule" id="PRU00409"/>
    </source>
</evidence>
<evidence type="ECO:0000313" key="7">
    <source>
        <dbReference type="Proteomes" id="UP001500908"/>
    </source>
</evidence>